<keyword evidence="7" id="KW-0067">ATP-binding</keyword>
<dbReference type="KEGG" id="plut:EI981_03635"/>
<protein>
    <recommendedName>
        <fullName evidence="2">histidine kinase</fullName>
        <ecNumber evidence="2">2.7.13.3</ecNumber>
    </recommendedName>
</protein>
<evidence type="ECO:0000256" key="4">
    <source>
        <dbReference type="ARBA" id="ARBA00022679"/>
    </source>
</evidence>
<dbReference type="InterPro" id="IPR005467">
    <property type="entry name" value="His_kinase_dom"/>
</dbReference>
<dbReference type="Pfam" id="PF13426">
    <property type="entry name" value="PAS_9"/>
    <property type="match status" value="1"/>
</dbReference>
<sequence length="566" mass="64187">MVEFREILLQFLIACLPAFLFPLLYEKTSRIPQPNGRQAYQTAYSMGLTYTCTFSMLLCSLFPSYVWNGIPINFGILPLFALMLYGKLREGIILAVLYLLLYPLYAVRFTVLEFLLETGVFLYPFVLLNANYFKRIGRRGKVAVLTVIFAIGEMVITVSPYIIEETKVELGAIVTIIANILVSVLAGSLFVHIIETTMEKEKLREQVMHLSRKYFREAETLQQMMDAAPLSITLLDQKGRIVSVNDAFLQFYRLSRPSGTRDDLIRKEMEKVMQGLDFEIIASRAEQTLEGNVKTSEILQSADRVFYATTSPITKMHTNENIGAVIIVQDITELEALRMELNHVERLGLVGQMAASITHEIRNPMAVVRGFLQLMREKSPASLEHYYRIVMEELDRANGIINDFLSLAQNRVVKMELYRLHEIISELTPLLWADANLRGQSIEVRLDENAPLLMLNHKEIKQLILNLGRNAMEAMGEKGKLTLEMKLQPDGVELYVTDTGPGIPTAQKERLFEPFFTTKSKGTGLGLSLCLSIMERHGGRINVESEEGLGTTFIVFFPFVSERIEA</sequence>
<dbReference type="RefSeq" id="WP_126995542.1">
    <property type="nucleotide sequence ID" value="NZ_CP034346.1"/>
</dbReference>
<keyword evidence="9" id="KW-1133">Transmembrane helix</keyword>
<dbReference type="Pfam" id="PF02518">
    <property type="entry name" value="HATPase_c"/>
    <property type="match status" value="1"/>
</dbReference>
<reference evidence="12" key="1">
    <citation type="submission" date="2018-12" db="EMBL/GenBank/DDBJ databases">
        <title>Complete genome sequence of Paenibacillus sp. MBLB1234.</title>
        <authorList>
            <person name="Nam Y.-D."/>
            <person name="Kang J."/>
            <person name="Chung W.-H."/>
            <person name="Park Y.S."/>
        </authorList>
    </citation>
    <scope>NUCLEOTIDE SEQUENCE [LARGE SCALE GENOMIC DNA]</scope>
    <source>
        <strain evidence="12">MBLB1234</strain>
    </source>
</reference>
<dbReference type="OrthoDB" id="9759607at2"/>
<dbReference type="InterPro" id="IPR036890">
    <property type="entry name" value="HATPase_C_sf"/>
</dbReference>
<feature type="transmembrane region" description="Helical" evidence="9">
    <location>
        <begin position="114"/>
        <end position="130"/>
    </location>
</feature>
<evidence type="ECO:0000256" key="5">
    <source>
        <dbReference type="ARBA" id="ARBA00022741"/>
    </source>
</evidence>
<evidence type="ECO:0000256" key="1">
    <source>
        <dbReference type="ARBA" id="ARBA00000085"/>
    </source>
</evidence>
<dbReference type="SMART" id="SM00388">
    <property type="entry name" value="HisKA"/>
    <property type="match status" value="1"/>
</dbReference>
<dbReference type="PROSITE" id="PS50109">
    <property type="entry name" value="HIS_KIN"/>
    <property type="match status" value="1"/>
</dbReference>
<evidence type="ECO:0000256" key="3">
    <source>
        <dbReference type="ARBA" id="ARBA00022553"/>
    </source>
</evidence>
<gene>
    <name evidence="11" type="ORF">EI981_03635</name>
</gene>
<keyword evidence="12" id="KW-1185">Reference proteome</keyword>
<dbReference type="InterPro" id="IPR000014">
    <property type="entry name" value="PAS"/>
</dbReference>
<keyword evidence="4" id="KW-0808">Transferase</keyword>
<dbReference type="Proteomes" id="UP000270678">
    <property type="component" value="Chromosome"/>
</dbReference>
<dbReference type="Pfam" id="PF00512">
    <property type="entry name" value="HisKA"/>
    <property type="match status" value="1"/>
</dbReference>
<keyword evidence="5" id="KW-0547">Nucleotide-binding</keyword>
<dbReference type="SUPFAM" id="SSF55785">
    <property type="entry name" value="PYP-like sensor domain (PAS domain)"/>
    <property type="match status" value="1"/>
</dbReference>
<dbReference type="InterPro" id="IPR035965">
    <property type="entry name" value="PAS-like_dom_sf"/>
</dbReference>
<keyword evidence="8" id="KW-0902">Two-component regulatory system</keyword>
<dbReference type="SMART" id="SM00387">
    <property type="entry name" value="HATPase_c"/>
    <property type="match status" value="1"/>
</dbReference>
<evidence type="ECO:0000256" key="9">
    <source>
        <dbReference type="SAM" id="Phobius"/>
    </source>
</evidence>
<evidence type="ECO:0000256" key="2">
    <source>
        <dbReference type="ARBA" id="ARBA00012438"/>
    </source>
</evidence>
<dbReference type="EMBL" id="CP034346">
    <property type="protein sequence ID" value="AZS13658.1"/>
    <property type="molecule type" value="Genomic_DNA"/>
</dbReference>
<dbReference type="InterPro" id="IPR036097">
    <property type="entry name" value="HisK_dim/P_sf"/>
</dbReference>
<proteinExistence type="predicted"/>
<evidence type="ECO:0000313" key="11">
    <source>
        <dbReference type="EMBL" id="AZS13658.1"/>
    </source>
</evidence>
<evidence type="ECO:0000259" key="10">
    <source>
        <dbReference type="PROSITE" id="PS50109"/>
    </source>
</evidence>
<evidence type="ECO:0000256" key="7">
    <source>
        <dbReference type="ARBA" id="ARBA00022840"/>
    </source>
</evidence>
<dbReference type="CDD" id="cd00082">
    <property type="entry name" value="HisKA"/>
    <property type="match status" value="1"/>
</dbReference>
<dbReference type="AlphaFoldDB" id="A0A3S9UTK1"/>
<evidence type="ECO:0000313" key="12">
    <source>
        <dbReference type="Proteomes" id="UP000270678"/>
    </source>
</evidence>
<dbReference type="Gene3D" id="1.10.287.130">
    <property type="match status" value="1"/>
</dbReference>
<keyword evidence="3" id="KW-0597">Phosphoprotein</keyword>
<dbReference type="Gene3D" id="3.30.565.10">
    <property type="entry name" value="Histidine kinase-like ATPase, C-terminal domain"/>
    <property type="match status" value="1"/>
</dbReference>
<dbReference type="NCBIfam" id="TIGR00229">
    <property type="entry name" value="sensory_box"/>
    <property type="match status" value="1"/>
</dbReference>
<name>A0A3S9UTK1_9BACL</name>
<dbReference type="InterPro" id="IPR004358">
    <property type="entry name" value="Sig_transdc_His_kin-like_C"/>
</dbReference>
<feature type="domain" description="Histidine kinase" evidence="10">
    <location>
        <begin position="356"/>
        <end position="561"/>
    </location>
</feature>
<dbReference type="InterPro" id="IPR003661">
    <property type="entry name" value="HisK_dim/P_dom"/>
</dbReference>
<dbReference type="SUPFAM" id="SSF47384">
    <property type="entry name" value="Homodimeric domain of signal transducing histidine kinase"/>
    <property type="match status" value="1"/>
</dbReference>
<keyword evidence="9" id="KW-0812">Transmembrane</keyword>
<feature type="transmembrane region" description="Helical" evidence="9">
    <location>
        <begin position="142"/>
        <end position="163"/>
    </location>
</feature>
<dbReference type="SUPFAM" id="SSF55874">
    <property type="entry name" value="ATPase domain of HSP90 chaperone/DNA topoisomerase II/histidine kinase"/>
    <property type="match status" value="1"/>
</dbReference>
<dbReference type="GO" id="GO:0005524">
    <property type="term" value="F:ATP binding"/>
    <property type="evidence" value="ECO:0007669"/>
    <property type="project" value="UniProtKB-KW"/>
</dbReference>
<keyword evidence="9" id="KW-0472">Membrane</keyword>
<dbReference type="Gene3D" id="3.30.450.20">
    <property type="entry name" value="PAS domain"/>
    <property type="match status" value="1"/>
</dbReference>
<organism evidence="11 12">
    <name type="scientific">Paenibacillus lutimineralis</name>
    <dbReference type="NCBI Taxonomy" id="2707005"/>
    <lineage>
        <taxon>Bacteria</taxon>
        <taxon>Bacillati</taxon>
        <taxon>Bacillota</taxon>
        <taxon>Bacilli</taxon>
        <taxon>Bacillales</taxon>
        <taxon>Paenibacillaceae</taxon>
        <taxon>Paenibacillus</taxon>
    </lineage>
</organism>
<dbReference type="InterPro" id="IPR003594">
    <property type="entry name" value="HATPase_dom"/>
</dbReference>
<dbReference type="GO" id="GO:0000155">
    <property type="term" value="F:phosphorelay sensor kinase activity"/>
    <property type="evidence" value="ECO:0007669"/>
    <property type="project" value="InterPro"/>
</dbReference>
<evidence type="ECO:0000256" key="8">
    <source>
        <dbReference type="ARBA" id="ARBA00023012"/>
    </source>
</evidence>
<keyword evidence="6" id="KW-0418">Kinase</keyword>
<dbReference type="PANTHER" id="PTHR43065">
    <property type="entry name" value="SENSOR HISTIDINE KINASE"/>
    <property type="match status" value="1"/>
</dbReference>
<feature type="transmembrane region" description="Helical" evidence="9">
    <location>
        <begin position="65"/>
        <end position="85"/>
    </location>
</feature>
<evidence type="ECO:0000256" key="6">
    <source>
        <dbReference type="ARBA" id="ARBA00022777"/>
    </source>
</evidence>
<accession>A0A3S9UTK1</accession>
<feature type="transmembrane region" description="Helical" evidence="9">
    <location>
        <begin position="169"/>
        <end position="194"/>
    </location>
</feature>
<feature type="transmembrane region" description="Helical" evidence="9">
    <location>
        <begin position="7"/>
        <end position="25"/>
    </location>
</feature>
<dbReference type="PRINTS" id="PR00344">
    <property type="entry name" value="BCTRLSENSOR"/>
</dbReference>
<dbReference type="EC" id="2.7.13.3" evidence="2"/>
<comment type="catalytic activity">
    <reaction evidence="1">
        <text>ATP + protein L-histidine = ADP + protein N-phospho-L-histidine.</text>
        <dbReference type="EC" id="2.7.13.3"/>
    </reaction>
</comment>
<dbReference type="PANTHER" id="PTHR43065:SF10">
    <property type="entry name" value="PEROXIDE STRESS-ACTIVATED HISTIDINE KINASE MAK3"/>
    <property type="match status" value="1"/>
</dbReference>